<dbReference type="AlphaFoldDB" id="A0AAV7MME1"/>
<reference evidence="2" key="1">
    <citation type="journal article" date="2022" name="bioRxiv">
        <title>Sequencing and chromosome-scale assembly of the giantPleurodeles waltlgenome.</title>
        <authorList>
            <person name="Brown T."/>
            <person name="Elewa A."/>
            <person name="Iarovenko S."/>
            <person name="Subramanian E."/>
            <person name="Araus A.J."/>
            <person name="Petzold A."/>
            <person name="Susuki M."/>
            <person name="Suzuki K.-i.T."/>
            <person name="Hayashi T."/>
            <person name="Toyoda A."/>
            <person name="Oliveira C."/>
            <person name="Osipova E."/>
            <person name="Leigh N.D."/>
            <person name="Simon A."/>
            <person name="Yun M.H."/>
        </authorList>
    </citation>
    <scope>NUCLEOTIDE SEQUENCE</scope>
    <source>
        <strain evidence="2">20211129_DDA</strain>
        <tissue evidence="2">Liver</tissue>
    </source>
</reference>
<feature type="region of interest" description="Disordered" evidence="1">
    <location>
        <begin position="18"/>
        <end position="86"/>
    </location>
</feature>
<comment type="caution">
    <text evidence="2">The sequence shown here is derived from an EMBL/GenBank/DDBJ whole genome shotgun (WGS) entry which is preliminary data.</text>
</comment>
<gene>
    <name evidence="2" type="ORF">NDU88_007232</name>
</gene>
<protein>
    <submittedName>
        <fullName evidence="2">Uncharacterized protein</fullName>
    </submittedName>
</protein>
<evidence type="ECO:0000256" key="1">
    <source>
        <dbReference type="SAM" id="MobiDB-lite"/>
    </source>
</evidence>
<sequence length="86" mass="9656">SPGYTMVPLSSRRCRPTLQDTQWYPSPLEDAGQLSRIQNAPLSSRRCRPALRDTEWHPSPLEDAGQLSRIHNGTSLEDAGQLSRIQ</sequence>
<organism evidence="2 3">
    <name type="scientific">Pleurodeles waltl</name>
    <name type="common">Iberian ribbed newt</name>
    <dbReference type="NCBI Taxonomy" id="8319"/>
    <lineage>
        <taxon>Eukaryota</taxon>
        <taxon>Metazoa</taxon>
        <taxon>Chordata</taxon>
        <taxon>Craniata</taxon>
        <taxon>Vertebrata</taxon>
        <taxon>Euteleostomi</taxon>
        <taxon>Amphibia</taxon>
        <taxon>Batrachia</taxon>
        <taxon>Caudata</taxon>
        <taxon>Salamandroidea</taxon>
        <taxon>Salamandridae</taxon>
        <taxon>Pleurodelinae</taxon>
        <taxon>Pleurodeles</taxon>
    </lineage>
</organism>
<accession>A0AAV7MME1</accession>
<feature type="non-terminal residue" evidence="2">
    <location>
        <position position="86"/>
    </location>
</feature>
<evidence type="ECO:0000313" key="2">
    <source>
        <dbReference type="EMBL" id="KAJ1102178.1"/>
    </source>
</evidence>
<dbReference type="Proteomes" id="UP001066276">
    <property type="component" value="Chromosome 10"/>
</dbReference>
<feature type="non-terminal residue" evidence="2">
    <location>
        <position position="1"/>
    </location>
</feature>
<keyword evidence="3" id="KW-1185">Reference proteome</keyword>
<name>A0AAV7MME1_PLEWA</name>
<proteinExistence type="predicted"/>
<evidence type="ECO:0000313" key="3">
    <source>
        <dbReference type="Proteomes" id="UP001066276"/>
    </source>
</evidence>
<dbReference type="EMBL" id="JANPWB010000014">
    <property type="protein sequence ID" value="KAJ1102178.1"/>
    <property type="molecule type" value="Genomic_DNA"/>
</dbReference>